<keyword evidence="2" id="KW-1185">Reference proteome</keyword>
<dbReference type="Proteomes" id="UP001626603">
    <property type="component" value="Chromosome"/>
</dbReference>
<proteinExistence type="predicted"/>
<name>A0ABD8ABC4_9EURY</name>
<organism evidence="1 2">
    <name type="scientific">Methanoculleus palmolei</name>
    <dbReference type="NCBI Taxonomy" id="72612"/>
    <lineage>
        <taxon>Archaea</taxon>
        <taxon>Methanobacteriati</taxon>
        <taxon>Methanobacteriota</taxon>
        <taxon>Stenosarchaea group</taxon>
        <taxon>Methanomicrobia</taxon>
        <taxon>Methanomicrobiales</taxon>
        <taxon>Methanomicrobiaceae</taxon>
        <taxon>Methanoculleus</taxon>
    </lineage>
</organism>
<sequence>MKPKVLSGIGVIIVALLVVGAVIVPAVSADRASPVIDIDDDTGLSDERLQCVMNPDQAPEPIDAVDQTIDVRDHIRTVELSDLVGPLDLSNLGKTEPLAVGFNVGHLYFNESWGSTPAMASIGDYTLSGIPDEGLWIKQQVEWEFDDTDFWAGGDVHFEFTDDGGTVAEVCSDGLGTGDSRRGTLSSDAFVIYPGNVYDFHGSVYRDDESDKSSGRLYVYG</sequence>
<accession>A0ABD8ABC4</accession>
<dbReference type="AlphaFoldDB" id="A0ABD8ABC4"/>
<protein>
    <submittedName>
        <fullName evidence="1">Uncharacterized protein</fullName>
    </submittedName>
</protein>
<evidence type="ECO:0000313" key="2">
    <source>
        <dbReference type="Proteomes" id="UP001626603"/>
    </source>
</evidence>
<gene>
    <name evidence="1" type="ORF">R6Y95_01165</name>
</gene>
<evidence type="ECO:0000313" key="1">
    <source>
        <dbReference type="EMBL" id="WOX55961.1"/>
    </source>
</evidence>
<reference evidence="1 2" key="1">
    <citation type="submission" date="2023-10" db="EMBL/GenBank/DDBJ databases">
        <title>The complete genome sequence of Methanoculleus palmolei DSM 4273.</title>
        <authorList>
            <person name="Lai S.-J."/>
            <person name="You Y.-T."/>
            <person name="Chen S.-C."/>
        </authorList>
    </citation>
    <scope>NUCLEOTIDE SEQUENCE [LARGE SCALE GENOMIC DNA]</scope>
    <source>
        <strain evidence="1 2">DSM 4273</strain>
    </source>
</reference>
<dbReference type="EMBL" id="CP137641">
    <property type="protein sequence ID" value="WOX55961.1"/>
    <property type="molecule type" value="Genomic_DNA"/>
</dbReference>